<dbReference type="PANTHER" id="PTHR11533">
    <property type="entry name" value="PROTEASE M1 ZINC METALLOPROTEASE"/>
    <property type="match status" value="1"/>
</dbReference>
<dbReference type="PRINTS" id="PR00756">
    <property type="entry name" value="ALADIPTASE"/>
</dbReference>
<evidence type="ECO:0000256" key="17">
    <source>
        <dbReference type="RuleBase" id="RU364040"/>
    </source>
</evidence>
<dbReference type="GO" id="GO:0042277">
    <property type="term" value="F:peptide binding"/>
    <property type="evidence" value="ECO:0007669"/>
    <property type="project" value="TreeGrafter"/>
</dbReference>
<feature type="domain" description="Aminopeptidase N-like N-terminal" evidence="20">
    <location>
        <begin position="16"/>
        <end position="197"/>
    </location>
</feature>
<evidence type="ECO:0000256" key="4">
    <source>
        <dbReference type="ARBA" id="ARBA00022438"/>
    </source>
</evidence>
<evidence type="ECO:0000259" key="20">
    <source>
        <dbReference type="Pfam" id="PF17900"/>
    </source>
</evidence>
<dbReference type="Gene3D" id="2.60.40.1730">
    <property type="entry name" value="tricorn interacting facor f3 domain"/>
    <property type="match status" value="1"/>
</dbReference>
<protein>
    <recommendedName>
        <fullName evidence="17">Aminopeptidase</fullName>
        <ecNumber evidence="17">3.4.11.-</ecNumber>
    </recommendedName>
</protein>
<dbReference type="PANTHER" id="PTHR11533:SF174">
    <property type="entry name" value="PUROMYCIN-SENSITIVE AMINOPEPTIDASE-RELATED"/>
    <property type="match status" value="1"/>
</dbReference>
<dbReference type="InterPro" id="IPR027268">
    <property type="entry name" value="Peptidase_M4/M1_CTD_sf"/>
</dbReference>
<dbReference type="OrthoDB" id="275509at2759"/>
<keyword evidence="8 15" id="KW-0479">Metal-binding</keyword>
<comment type="cofactor">
    <cofactor evidence="15 17">
        <name>Zn(2+)</name>
        <dbReference type="ChEBI" id="CHEBI:29105"/>
    </cofactor>
    <text evidence="15 17">Binds 1 zinc ion per subunit.</text>
</comment>
<dbReference type="AlphaFoldDB" id="A0A9P0CRS8"/>
<evidence type="ECO:0000256" key="1">
    <source>
        <dbReference type="ARBA" id="ARBA00004496"/>
    </source>
</evidence>
<dbReference type="FunFam" id="2.60.40.1730:FF:000002">
    <property type="entry name" value="Aminopeptidase"/>
    <property type="match status" value="1"/>
</dbReference>
<evidence type="ECO:0000313" key="22">
    <source>
        <dbReference type="Proteomes" id="UP001153636"/>
    </source>
</evidence>
<organism evidence="21 22">
    <name type="scientific">Psylliodes chrysocephalus</name>
    <dbReference type="NCBI Taxonomy" id="3402493"/>
    <lineage>
        <taxon>Eukaryota</taxon>
        <taxon>Metazoa</taxon>
        <taxon>Ecdysozoa</taxon>
        <taxon>Arthropoda</taxon>
        <taxon>Hexapoda</taxon>
        <taxon>Insecta</taxon>
        <taxon>Pterygota</taxon>
        <taxon>Neoptera</taxon>
        <taxon>Endopterygota</taxon>
        <taxon>Coleoptera</taxon>
        <taxon>Polyphaga</taxon>
        <taxon>Cucujiformia</taxon>
        <taxon>Chrysomeloidea</taxon>
        <taxon>Chrysomelidae</taxon>
        <taxon>Galerucinae</taxon>
        <taxon>Alticini</taxon>
        <taxon>Psylliodes</taxon>
    </lineage>
</organism>
<keyword evidence="4 17" id="KW-0031">Aminopeptidase</keyword>
<dbReference type="EMBL" id="OV651831">
    <property type="protein sequence ID" value="CAH1105398.1"/>
    <property type="molecule type" value="Genomic_DNA"/>
</dbReference>
<dbReference type="CDD" id="cd09601">
    <property type="entry name" value="M1_APN-Q_like"/>
    <property type="match status" value="1"/>
</dbReference>
<evidence type="ECO:0000256" key="16">
    <source>
        <dbReference type="PIRSR" id="PIRSR634016-4"/>
    </source>
</evidence>
<dbReference type="FunFam" id="2.60.40.1910:FF:000002">
    <property type="entry name" value="Aminopeptidase"/>
    <property type="match status" value="1"/>
</dbReference>
<proteinExistence type="inferred from homology"/>
<keyword evidence="12" id="KW-0449">Lipoprotein</keyword>
<dbReference type="FunFam" id="1.25.50.20:FF:000002">
    <property type="entry name" value="Aminopeptidase"/>
    <property type="match status" value="1"/>
</dbReference>
<feature type="domain" description="Peptidase M1 membrane alanine aminopeptidase" evidence="18">
    <location>
        <begin position="232"/>
        <end position="449"/>
    </location>
</feature>
<dbReference type="SUPFAM" id="SSF55486">
    <property type="entry name" value="Metalloproteases ('zincins'), catalytic domain"/>
    <property type="match status" value="1"/>
</dbReference>
<dbReference type="Gene3D" id="2.60.40.1910">
    <property type="match status" value="1"/>
</dbReference>
<dbReference type="GO" id="GO:0005737">
    <property type="term" value="C:cytoplasm"/>
    <property type="evidence" value="ECO:0007669"/>
    <property type="project" value="UniProtKB-SubCell"/>
</dbReference>
<dbReference type="InterPro" id="IPR034016">
    <property type="entry name" value="M1_APN-typ"/>
</dbReference>
<dbReference type="GO" id="GO:0006508">
    <property type="term" value="P:proteolysis"/>
    <property type="evidence" value="ECO:0007669"/>
    <property type="project" value="UniProtKB-KW"/>
</dbReference>
<evidence type="ECO:0000313" key="21">
    <source>
        <dbReference type="EMBL" id="CAH1105398.1"/>
    </source>
</evidence>
<keyword evidence="10 15" id="KW-0862">Zinc</keyword>
<dbReference type="GO" id="GO:0005615">
    <property type="term" value="C:extracellular space"/>
    <property type="evidence" value="ECO:0007669"/>
    <property type="project" value="TreeGrafter"/>
</dbReference>
<comment type="similarity">
    <text evidence="3 17">Belongs to the peptidase M1 family.</text>
</comment>
<keyword evidence="9 17" id="KW-0378">Hydrolase</keyword>
<keyword evidence="5" id="KW-0963">Cytoplasm</keyword>
<dbReference type="GO" id="GO:0098552">
    <property type="term" value="C:side of membrane"/>
    <property type="evidence" value="ECO:0007669"/>
    <property type="project" value="UniProtKB-KW"/>
</dbReference>
<evidence type="ECO:0000256" key="9">
    <source>
        <dbReference type="ARBA" id="ARBA00022801"/>
    </source>
</evidence>
<evidence type="ECO:0000259" key="18">
    <source>
        <dbReference type="Pfam" id="PF01433"/>
    </source>
</evidence>
<dbReference type="InterPro" id="IPR001930">
    <property type="entry name" value="Peptidase_M1"/>
</dbReference>
<dbReference type="InterPro" id="IPR042097">
    <property type="entry name" value="Aminopeptidase_N-like_N_sf"/>
</dbReference>
<dbReference type="Proteomes" id="UP001153636">
    <property type="component" value="Chromosome 19"/>
</dbReference>
<feature type="binding site" evidence="15">
    <location>
        <position position="308"/>
    </location>
    <ligand>
        <name>Zn(2+)</name>
        <dbReference type="ChEBI" id="CHEBI:29105"/>
        <note>catalytic</note>
    </ligand>
</feature>
<feature type="active site" description="Proton acceptor" evidence="14">
    <location>
        <position position="305"/>
    </location>
</feature>
<dbReference type="InterPro" id="IPR014782">
    <property type="entry name" value="Peptidase_M1_dom"/>
</dbReference>
<evidence type="ECO:0000256" key="6">
    <source>
        <dbReference type="ARBA" id="ARBA00022622"/>
    </source>
</evidence>
<dbReference type="GO" id="GO:0008270">
    <property type="term" value="F:zinc ion binding"/>
    <property type="evidence" value="ECO:0007669"/>
    <property type="project" value="UniProtKB-UniRule"/>
</dbReference>
<evidence type="ECO:0000256" key="8">
    <source>
        <dbReference type="ARBA" id="ARBA00022723"/>
    </source>
</evidence>
<evidence type="ECO:0000259" key="19">
    <source>
        <dbReference type="Pfam" id="PF11838"/>
    </source>
</evidence>
<dbReference type="GO" id="GO:0005886">
    <property type="term" value="C:plasma membrane"/>
    <property type="evidence" value="ECO:0007669"/>
    <property type="project" value="UniProtKB-SubCell"/>
</dbReference>
<feature type="binding site" evidence="15">
    <location>
        <position position="327"/>
    </location>
    <ligand>
        <name>Zn(2+)</name>
        <dbReference type="ChEBI" id="CHEBI:29105"/>
        <note>catalytic</note>
    </ligand>
</feature>
<feature type="domain" description="ERAP1-like C-terminal" evidence="19">
    <location>
        <begin position="528"/>
        <end position="840"/>
    </location>
</feature>
<reference evidence="21" key="1">
    <citation type="submission" date="2022-01" db="EMBL/GenBank/DDBJ databases">
        <authorList>
            <person name="King R."/>
        </authorList>
    </citation>
    <scope>NUCLEOTIDE SEQUENCE</scope>
</reference>
<gene>
    <name evidence="21" type="ORF">PSYICH_LOCUS6307</name>
</gene>
<dbReference type="InterPro" id="IPR050344">
    <property type="entry name" value="Peptidase_M1_aminopeptidases"/>
</dbReference>
<feature type="site" description="Transition state stabilizer" evidence="16">
    <location>
        <position position="390"/>
    </location>
</feature>
<sequence>MSVEHKFEKLPIAVIPKHYNIHLTPNLETFNFVGEVAVDIEIQAETDEITLNSLNLDFDSVKLKNVKNEYAPIKTTFIFDEEKVVIKFDTVLAAGNYNLYIQYKGKLEDNMRGFYRSKYIDDKGKEYYSALTQFAPADARRCFPCWDEPAHKATFDIALTTSKSLTTLSNTSVQKTIPSGDVVKYFFKTTPKMSTYLAAFIVGHYDFVEKKSSDGVLIRVYTPLEKKQQGEFALDVASKVLPYYKEYFKIAYPLPKLDLVAVASLSYGAMENWGLITYREQRLLIDPKNSSTANKQDVALVVAHELAHQWFGNLVTMKWWTDLWLNEGYATFTQFLVTDYLFPEYNIWSQFVNTYFLAALELDSLRNSHSIEVAVHNPSEINQIFDAITYNKGASIIRMLFHFIGNEKFREGMSLYLKRYQYGNTSTEDLWNALEEASKEPVAKIMSTWTKQMGFPLIKVETTSISDGTKVKLSQTKFTADGTQSENCRWMVPISISSSSNPSGTVSNILLTEESTEITIFGLKSTDWIKVNPGVVGFYRTQYTDDMLNKFSVDIRNQTLPPLDRLGLLEDTYALVKAGYMNTGTLLNFLKNYEKETDSNVWISIITILNKLETILDYTDTSDLFRNYRKQLVQNIFKSVGWEPKPNDSHIDTLLRGKILEHFSSLQDEDIINEARSRFLKHVNGEKLLPADIRVGCYKIVVSSGSEKEFDSMFQLYKTTDLNEEKMRIINGLGFVKTSHLIKKLLDIALSEHVKTQDGILVLISASKTTLGRELTWQFIKENWDGIRAKFTAGPLLQNLIKQVTHDFATQQNKDDLEEFFSKNKNAWIDKSVQQVLESITVNVAWLKRDSQAIREYLSSQATFVMK</sequence>
<accession>A0A9P0CRS8</accession>
<evidence type="ECO:0000256" key="15">
    <source>
        <dbReference type="PIRSR" id="PIRSR634016-3"/>
    </source>
</evidence>
<keyword evidence="11 17" id="KW-0482">Metalloprotease</keyword>
<dbReference type="GO" id="GO:0016285">
    <property type="term" value="F:alanyl aminopeptidase activity"/>
    <property type="evidence" value="ECO:0007669"/>
    <property type="project" value="UniProtKB-EC"/>
</dbReference>
<evidence type="ECO:0000256" key="10">
    <source>
        <dbReference type="ARBA" id="ARBA00022833"/>
    </source>
</evidence>
<dbReference type="Gene3D" id="1.10.390.10">
    <property type="entry name" value="Neutral Protease Domain 2"/>
    <property type="match status" value="1"/>
</dbReference>
<evidence type="ECO:0000256" key="13">
    <source>
        <dbReference type="ARBA" id="ARBA00052895"/>
    </source>
</evidence>
<evidence type="ECO:0000256" key="11">
    <source>
        <dbReference type="ARBA" id="ARBA00023049"/>
    </source>
</evidence>
<feature type="binding site" evidence="15">
    <location>
        <position position="304"/>
    </location>
    <ligand>
        <name>Zn(2+)</name>
        <dbReference type="ChEBI" id="CHEBI:29105"/>
        <note>catalytic</note>
    </ligand>
</feature>
<dbReference type="Pfam" id="PF17900">
    <property type="entry name" value="Peptidase_M1_N"/>
    <property type="match status" value="1"/>
</dbReference>
<dbReference type="Pfam" id="PF11838">
    <property type="entry name" value="ERAP1_C"/>
    <property type="match status" value="1"/>
</dbReference>
<evidence type="ECO:0000256" key="5">
    <source>
        <dbReference type="ARBA" id="ARBA00022490"/>
    </source>
</evidence>
<evidence type="ECO:0000256" key="7">
    <source>
        <dbReference type="ARBA" id="ARBA00022670"/>
    </source>
</evidence>
<evidence type="ECO:0000256" key="2">
    <source>
        <dbReference type="ARBA" id="ARBA00004609"/>
    </source>
</evidence>
<dbReference type="GO" id="GO:0043171">
    <property type="term" value="P:peptide catabolic process"/>
    <property type="evidence" value="ECO:0007669"/>
    <property type="project" value="TreeGrafter"/>
</dbReference>
<evidence type="ECO:0000256" key="12">
    <source>
        <dbReference type="ARBA" id="ARBA00023288"/>
    </source>
</evidence>
<keyword evidence="7 17" id="KW-0645">Protease</keyword>
<dbReference type="FunFam" id="1.10.390.10:FF:000001">
    <property type="entry name" value="Aminopeptidase"/>
    <property type="match status" value="1"/>
</dbReference>
<evidence type="ECO:0000256" key="14">
    <source>
        <dbReference type="PIRSR" id="PIRSR634016-1"/>
    </source>
</evidence>
<keyword evidence="6" id="KW-0325">Glycoprotein</keyword>
<keyword evidence="22" id="KW-1185">Reference proteome</keyword>
<evidence type="ECO:0000256" key="3">
    <source>
        <dbReference type="ARBA" id="ARBA00010136"/>
    </source>
</evidence>
<keyword evidence="6" id="KW-0336">GPI-anchor</keyword>
<dbReference type="SUPFAM" id="SSF63737">
    <property type="entry name" value="Leukotriene A4 hydrolase N-terminal domain"/>
    <property type="match status" value="1"/>
</dbReference>
<dbReference type="Gene3D" id="1.25.50.20">
    <property type="match status" value="1"/>
</dbReference>
<dbReference type="Pfam" id="PF01433">
    <property type="entry name" value="Peptidase_M1"/>
    <property type="match status" value="1"/>
</dbReference>
<keyword evidence="6" id="KW-0472">Membrane</keyword>
<comment type="subcellular location">
    <subcellularLocation>
        <location evidence="2">Cell membrane</location>
        <topology evidence="2">Lipid-anchor</topology>
        <topology evidence="2">GPI-anchor</topology>
    </subcellularLocation>
    <subcellularLocation>
        <location evidence="1">Cytoplasm</location>
    </subcellularLocation>
</comment>
<dbReference type="InterPro" id="IPR024571">
    <property type="entry name" value="ERAP1-like_C_dom"/>
</dbReference>
<comment type="catalytic activity">
    <reaction evidence="13">
        <text>Release of an N-terminal amino acid, preferentially alanine, from a wide range of peptides, amides and arylamides.</text>
        <dbReference type="EC" id="3.4.11.14"/>
    </reaction>
</comment>
<name>A0A9P0CRS8_9CUCU</name>
<dbReference type="EC" id="3.4.11.-" evidence="17"/>
<dbReference type="InterPro" id="IPR045357">
    <property type="entry name" value="Aminopeptidase_N-like_N"/>
</dbReference>
<dbReference type="GO" id="GO:0070006">
    <property type="term" value="F:metalloaminopeptidase activity"/>
    <property type="evidence" value="ECO:0007669"/>
    <property type="project" value="TreeGrafter"/>
</dbReference>